<dbReference type="Proteomes" id="UP000007151">
    <property type="component" value="Unassembled WGS sequence"/>
</dbReference>
<keyword evidence="3" id="KW-1185">Reference proteome</keyword>
<feature type="region of interest" description="Disordered" evidence="1">
    <location>
        <begin position="55"/>
        <end position="83"/>
    </location>
</feature>
<comment type="caution">
    <text evidence="2">The sequence shown here is derived from an EMBL/GenBank/DDBJ whole genome shotgun (WGS) entry which is preliminary data.</text>
</comment>
<sequence length="102" mass="11180">VEVTRHVDQIRKPLRTSSSEEPDWDLDIVEDVASLAAIPPLPDTQPRGREYITGPIVPMTTPGSPATTPRNVSASRGHRRRAINPIFSTPTATSNTRDIVNN</sequence>
<accession>A0A212EHN0</accession>
<dbReference type="AlphaFoldDB" id="A0A212EHN0"/>
<organism evidence="2 3">
    <name type="scientific">Danaus plexippus plexippus</name>
    <dbReference type="NCBI Taxonomy" id="278856"/>
    <lineage>
        <taxon>Eukaryota</taxon>
        <taxon>Metazoa</taxon>
        <taxon>Ecdysozoa</taxon>
        <taxon>Arthropoda</taxon>
        <taxon>Hexapoda</taxon>
        <taxon>Insecta</taxon>
        <taxon>Pterygota</taxon>
        <taxon>Neoptera</taxon>
        <taxon>Endopterygota</taxon>
        <taxon>Lepidoptera</taxon>
        <taxon>Glossata</taxon>
        <taxon>Ditrysia</taxon>
        <taxon>Papilionoidea</taxon>
        <taxon>Nymphalidae</taxon>
        <taxon>Danainae</taxon>
        <taxon>Danaini</taxon>
        <taxon>Danaina</taxon>
        <taxon>Danaus</taxon>
        <taxon>Danaus</taxon>
    </lineage>
</organism>
<protein>
    <submittedName>
        <fullName evidence="2">Uncharacterized protein</fullName>
    </submittedName>
</protein>
<reference evidence="2 3" key="1">
    <citation type="journal article" date="2011" name="Cell">
        <title>The monarch butterfly genome yields insights into long-distance migration.</title>
        <authorList>
            <person name="Zhan S."/>
            <person name="Merlin C."/>
            <person name="Boore J.L."/>
            <person name="Reppert S.M."/>
        </authorList>
    </citation>
    <scope>NUCLEOTIDE SEQUENCE [LARGE SCALE GENOMIC DNA]</scope>
    <source>
        <strain evidence="2">F-2</strain>
    </source>
</reference>
<evidence type="ECO:0000256" key="1">
    <source>
        <dbReference type="SAM" id="MobiDB-lite"/>
    </source>
</evidence>
<name>A0A212EHN0_DANPL</name>
<dbReference type="KEGG" id="dpl:KGM_202143B"/>
<evidence type="ECO:0000313" key="3">
    <source>
        <dbReference type="Proteomes" id="UP000007151"/>
    </source>
</evidence>
<feature type="non-terminal residue" evidence="2">
    <location>
        <position position="1"/>
    </location>
</feature>
<dbReference type="EMBL" id="AGBW02014866">
    <property type="protein sequence ID" value="OWR40970.1"/>
    <property type="molecule type" value="Genomic_DNA"/>
</dbReference>
<gene>
    <name evidence="2" type="ORF">KGM_202143B</name>
</gene>
<evidence type="ECO:0000313" key="2">
    <source>
        <dbReference type="EMBL" id="OWR40970.1"/>
    </source>
</evidence>
<feature type="compositionally biased region" description="Polar residues" evidence="1">
    <location>
        <begin position="61"/>
        <end position="74"/>
    </location>
</feature>
<dbReference type="InParanoid" id="A0A212EHN0"/>
<proteinExistence type="predicted"/>